<proteinExistence type="predicted"/>
<keyword evidence="2" id="KW-1185">Reference proteome</keyword>
<evidence type="ECO:0000313" key="1">
    <source>
        <dbReference type="EMBL" id="MBJ7539605.1"/>
    </source>
</evidence>
<sequence length="244" mass="28758">MSIESEHIKIQKLIVNSNLEKRLLKVLRLTFSENISLDYFRAMFKNCNYLDITFLSQNNVDVGFMYFTTFEISRKIHIIRPAVGIIQKHRIKGLKPFKMSLAKSIFMYQLRNPTKQVYIVSINVNPLMYSGLCAYWSQTYPSPELSISDKYASAIEAINQYFDFKMNSQYIVKLPFSCLIDKKDTQRMNRNNKFIRFFFVQMFGSDAEPTLSDMHWDKGLLSLTPVSLKNLINILLRQWKIKRK</sequence>
<comment type="caution">
    <text evidence="1">The sequence shown here is derived from an EMBL/GenBank/DDBJ whole genome shotgun (WGS) entry which is preliminary data.</text>
</comment>
<dbReference type="EMBL" id="JAEMNX010000027">
    <property type="protein sequence ID" value="MBJ7539605.1"/>
    <property type="molecule type" value="Genomic_DNA"/>
</dbReference>
<organism evidence="1 2">
    <name type="scientific">Marinomonas transparens</name>
    <dbReference type="NCBI Taxonomy" id="2795388"/>
    <lineage>
        <taxon>Bacteria</taxon>
        <taxon>Pseudomonadati</taxon>
        <taxon>Pseudomonadota</taxon>
        <taxon>Gammaproteobacteria</taxon>
        <taxon>Oceanospirillales</taxon>
        <taxon>Oceanospirillaceae</taxon>
        <taxon>Marinomonas</taxon>
    </lineage>
</organism>
<protein>
    <submittedName>
        <fullName evidence="1">Uncharacterized protein</fullName>
    </submittedName>
</protein>
<dbReference type="RefSeq" id="WP_199469998.1">
    <property type="nucleotide sequence ID" value="NZ_JAEMNX010000027.1"/>
</dbReference>
<dbReference type="Proteomes" id="UP000628710">
    <property type="component" value="Unassembled WGS sequence"/>
</dbReference>
<evidence type="ECO:0000313" key="2">
    <source>
        <dbReference type="Proteomes" id="UP000628710"/>
    </source>
</evidence>
<gene>
    <name evidence="1" type="ORF">I8J31_18165</name>
</gene>
<name>A0A934N1K7_9GAMM</name>
<accession>A0A934N1K7</accession>
<reference evidence="1" key="1">
    <citation type="submission" date="2020-12" db="EMBL/GenBank/DDBJ databases">
        <title>Marinomonas arctica sp. nov., a psychrotolerant bacterium isolated from the Arctic.</title>
        <authorList>
            <person name="Zhang Y."/>
        </authorList>
    </citation>
    <scope>NUCLEOTIDE SEQUENCE</scope>
    <source>
        <strain evidence="1">C1424</strain>
    </source>
</reference>
<dbReference type="AlphaFoldDB" id="A0A934N1K7"/>